<keyword evidence="4" id="KW-1185">Reference proteome</keyword>
<organism evidence="3 4">
    <name type="scientific">Marinomonas pontica</name>
    <dbReference type="NCBI Taxonomy" id="264739"/>
    <lineage>
        <taxon>Bacteria</taxon>
        <taxon>Pseudomonadati</taxon>
        <taxon>Pseudomonadota</taxon>
        <taxon>Gammaproteobacteria</taxon>
        <taxon>Oceanospirillales</taxon>
        <taxon>Oceanospirillaceae</taxon>
        <taxon>Marinomonas</taxon>
    </lineage>
</organism>
<proteinExistence type="predicted"/>
<dbReference type="Proteomes" id="UP001307608">
    <property type="component" value="Chromosome"/>
</dbReference>
<evidence type="ECO:0000256" key="1">
    <source>
        <dbReference type="SAM" id="Phobius"/>
    </source>
</evidence>
<reference evidence="3 4" key="1">
    <citation type="submission" date="2023-01" db="EMBL/GenBank/DDBJ databases">
        <title>Complete genome sequence of Marinomonas pontica strain 200518_36.</title>
        <authorList>
            <person name="Ueki S."/>
            <person name="Gajardo G."/>
            <person name="Maruyama F."/>
        </authorList>
    </citation>
    <scope>NUCLEOTIDE SEQUENCE [LARGE SCALE GENOMIC DNA]</scope>
    <source>
        <strain evidence="3 4">200518_36</strain>
    </source>
</reference>
<sequence>MIARLEWMRKLTLLRTFTYMIVKSVFAIVFACVLSACSVMKDTPQVSLPLLHGWHDGKEVRYITTDVSDQAVAKAKNANYAPRLRDAVPNYPKPPQVKTVLERVYAFPNQEQAWSVFASVPEPLGYESQDTHYSPLWLMYVVVWKDPSKATELRSEEAILTAEDQGLVTIERTNIVLNCPVIPFSLVD</sequence>
<gene>
    <name evidence="3" type="ORF">MACH16_02690</name>
</gene>
<evidence type="ECO:0000313" key="4">
    <source>
        <dbReference type="Proteomes" id="UP001307608"/>
    </source>
</evidence>
<accession>A0ABM8FBG4</accession>
<evidence type="ECO:0000313" key="3">
    <source>
        <dbReference type="EMBL" id="BDX01521.1"/>
    </source>
</evidence>
<dbReference type="Pfam" id="PF24298">
    <property type="entry name" value="DUF7482"/>
    <property type="match status" value="1"/>
</dbReference>
<evidence type="ECO:0000259" key="2">
    <source>
        <dbReference type="Pfam" id="PF24298"/>
    </source>
</evidence>
<protein>
    <recommendedName>
        <fullName evidence="2">DUF7482 domain-containing protein</fullName>
    </recommendedName>
</protein>
<keyword evidence="1" id="KW-1133">Transmembrane helix</keyword>
<keyword evidence="1" id="KW-0472">Membrane</keyword>
<keyword evidence="1" id="KW-0812">Transmembrane</keyword>
<name>A0ABM8FBG4_9GAMM</name>
<dbReference type="InterPro" id="IPR055905">
    <property type="entry name" value="DUF7482"/>
</dbReference>
<feature type="transmembrane region" description="Helical" evidence="1">
    <location>
        <begin position="12"/>
        <end position="36"/>
    </location>
</feature>
<feature type="domain" description="DUF7482" evidence="2">
    <location>
        <begin position="56"/>
        <end position="182"/>
    </location>
</feature>
<dbReference type="EMBL" id="AP027271">
    <property type="protein sequence ID" value="BDX01521.1"/>
    <property type="molecule type" value="Genomic_DNA"/>
</dbReference>